<name>A0A1X7N413_9LACT</name>
<dbReference type="Gene3D" id="3.40.50.2000">
    <property type="entry name" value="Glycogen Phosphorylase B"/>
    <property type="match status" value="2"/>
</dbReference>
<evidence type="ECO:0000313" key="2">
    <source>
        <dbReference type="EMBL" id="SMH32111.1"/>
    </source>
</evidence>
<dbReference type="STRING" id="1073423.SAMN04488700_1341"/>
<dbReference type="Proteomes" id="UP000193435">
    <property type="component" value="Unassembled WGS sequence"/>
</dbReference>
<dbReference type="PANTHER" id="PTHR12526:SF630">
    <property type="entry name" value="GLYCOSYLTRANSFERASE"/>
    <property type="match status" value="1"/>
</dbReference>
<accession>A0A1X7N413</accession>
<dbReference type="GO" id="GO:0016757">
    <property type="term" value="F:glycosyltransferase activity"/>
    <property type="evidence" value="ECO:0007669"/>
    <property type="project" value="InterPro"/>
</dbReference>
<feature type="domain" description="Glycosyl transferase family 1" evidence="1">
    <location>
        <begin position="467"/>
        <end position="633"/>
    </location>
</feature>
<dbReference type="PANTHER" id="PTHR12526">
    <property type="entry name" value="GLYCOSYLTRANSFERASE"/>
    <property type="match status" value="1"/>
</dbReference>
<keyword evidence="3" id="KW-1185">Reference proteome</keyword>
<dbReference type="EMBL" id="FXBJ01000002">
    <property type="protein sequence ID" value="SMH32111.1"/>
    <property type="molecule type" value="Genomic_DNA"/>
</dbReference>
<dbReference type="OrthoDB" id="2421289at2"/>
<gene>
    <name evidence="2" type="ORF">SAMN04488700_1341</name>
</gene>
<protein>
    <submittedName>
        <fullName evidence="2">Glycosyltransferase involved in cell wall bisynthesis</fullName>
    </submittedName>
</protein>
<reference evidence="2 3" key="1">
    <citation type="submission" date="2017-04" db="EMBL/GenBank/DDBJ databases">
        <authorList>
            <person name="Afonso C.L."/>
            <person name="Miller P.J."/>
            <person name="Scott M.A."/>
            <person name="Spackman E."/>
            <person name="Goraichik I."/>
            <person name="Dimitrov K.M."/>
            <person name="Suarez D.L."/>
            <person name="Swayne D.E."/>
        </authorList>
    </citation>
    <scope>NUCLEOTIDE SEQUENCE [LARGE SCALE GENOMIC DNA]</scope>
    <source>
        <strain evidence="2 3">LMG26642</strain>
    </source>
</reference>
<evidence type="ECO:0000259" key="1">
    <source>
        <dbReference type="Pfam" id="PF00534"/>
    </source>
</evidence>
<evidence type="ECO:0000313" key="3">
    <source>
        <dbReference type="Proteomes" id="UP000193435"/>
    </source>
</evidence>
<dbReference type="RefSeq" id="WP_085559512.1">
    <property type="nucleotide sequence ID" value="NZ_FOAH01000007.1"/>
</dbReference>
<proteinExistence type="predicted"/>
<dbReference type="Pfam" id="PF00534">
    <property type="entry name" value="Glycos_transf_1"/>
    <property type="match status" value="1"/>
</dbReference>
<dbReference type="AlphaFoldDB" id="A0A1X7N413"/>
<keyword evidence="2" id="KW-0808">Transferase</keyword>
<dbReference type="CDD" id="cd03801">
    <property type="entry name" value="GT4_PimA-like"/>
    <property type="match status" value="1"/>
</dbReference>
<dbReference type="InterPro" id="IPR001296">
    <property type="entry name" value="Glyco_trans_1"/>
</dbReference>
<sequence length="680" mass="79352">MNKFTQLREDYFNENTLRSFPTLFLEKYKEEHYFDEKKEQILDHIKDSFALDTKKELVEKDLIGLLSYLGQDEYLDRYIVNSITKNCHMLTEEGFDREVRYYLAQKNPNDSTVFALVDSCIECNRNVLNKERITSLLINHSKQLDIFSILIDYLYHFKVDGYEAIIYEWLKEDYPINIKIQLIDLLIELYSLENLNYNAIEALSPFQKNKKLFSDYKTILNKEKVVKTNGLTILQSMFYGDFENSGKGNNGGIAVFLKTLGNELSESDQISLVVTLTITNEWLDNQSIMNYYSDNHLFIRAPIYIDTTDKDPFLKKERFIKRAVDRFLKKVGIEPDIFHVRYLDNASKAIALLSKERGKKFVFTLTPDPHRNMTNKDGALKVYPFNEYVQKINKIMIGDELISESDQIVGIGNYKVKKELELYFPQLVREDKKETIWMISEGIQADSAFESKSEKVNQPNELKQIEFKKGFFDKPIILNVGRLEQQKAQDELLKAWGNSSISEVYNLLVIGGDLENPSKDEKKMLHSFEEYFSDHSQLRDYFHHIGALSNENIRLIEKKIMQHQKQYPQIYLCSSKKEEFGIAILEALSQKFLVLGPERGGVKSYIESGTNGFLIDTTNWQTIFEETKMIIENLKNNPVVFEGIQSAGEKTVKERFSMEKIAKEFLSFYLSLKRSKVNEY</sequence>
<dbReference type="SUPFAM" id="SSF53756">
    <property type="entry name" value="UDP-Glycosyltransferase/glycogen phosphorylase"/>
    <property type="match status" value="1"/>
</dbReference>
<organism evidence="2 3">
    <name type="scientific">Carnobacterium iners</name>
    <dbReference type="NCBI Taxonomy" id="1073423"/>
    <lineage>
        <taxon>Bacteria</taxon>
        <taxon>Bacillati</taxon>
        <taxon>Bacillota</taxon>
        <taxon>Bacilli</taxon>
        <taxon>Lactobacillales</taxon>
        <taxon>Carnobacteriaceae</taxon>
        <taxon>Carnobacterium</taxon>
    </lineage>
</organism>